<dbReference type="Proteomes" id="UP000679307">
    <property type="component" value="Chromosome"/>
</dbReference>
<protein>
    <recommendedName>
        <fullName evidence="1">Immunity protein 35 domain-containing protein</fullName>
    </recommendedName>
</protein>
<accession>A0ABX8EHD8</accession>
<feature type="domain" description="Immunity protein 35" evidence="1">
    <location>
        <begin position="6"/>
        <end position="87"/>
    </location>
</feature>
<evidence type="ECO:0000313" key="3">
    <source>
        <dbReference type="Proteomes" id="UP000679307"/>
    </source>
</evidence>
<proteinExistence type="predicted"/>
<gene>
    <name evidence="2" type="ORF">ENKNEFLB_00450</name>
</gene>
<dbReference type="EMBL" id="CP075371">
    <property type="protein sequence ID" value="QVT78078.1"/>
    <property type="molecule type" value="Genomic_DNA"/>
</dbReference>
<sequence>MAIGRHEARAAAEGELDRGIRTSLRQPVSIDDGATQETADVFVFFYNTVAFLETGEVKHALAGNGPVIVDRATGACRVAGSGRPWTEQLP</sequence>
<name>A0ABX8EHD8_9ACTN</name>
<keyword evidence="3" id="KW-1185">Reference proteome</keyword>
<dbReference type="Pfam" id="PF15567">
    <property type="entry name" value="Imm35"/>
    <property type="match status" value="1"/>
</dbReference>
<reference evidence="2 3" key="1">
    <citation type="submission" date="2021-05" db="EMBL/GenBank/DDBJ databases">
        <title>Complete genome of Nocardioides aquaticus KCTC 9944T isolated from meromictic and hypersaline Ekho Lake, Antarctica.</title>
        <authorList>
            <person name="Hwang K."/>
            <person name="Kim K.M."/>
            <person name="Choe H."/>
        </authorList>
    </citation>
    <scope>NUCLEOTIDE SEQUENCE [LARGE SCALE GENOMIC DNA]</scope>
    <source>
        <strain evidence="2 3">KCTC 9944</strain>
    </source>
</reference>
<organism evidence="2 3">
    <name type="scientific">Nocardioides aquaticus</name>
    <dbReference type="NCBI Taxonomy" id="160826"/>
    <lineage>
        <taxon>Bacteria</taxon>
        <taxon>Bacillati</taxon>
        <taxon>Actinomycetota</taxon>
        <taxon>Actinomycetes</taxon>
        <taxon>Propionibacteriales</taxon>
        <taxon>Nocardioidaceae</taxon>
        <taxon>Nocardioides</taxon>
    </lineage>
</organism>
<dbReference type="RefSeq" id="WP_214057710.1">
    <property type="nucleotide sequence ID" value="NZ_BAAAHS010000037.1"/>
</dbReference>
<evidence type="ECO:0000259" key="1">
    <source>
        <dbReference type="Pfam" id="PF15567"/>
    </source>
</evidence>
<dbReference type="InterPro" id="IPR029082">
    <property type="entry name" value="Imm35"/>
</dbReference>
<evidence type="ECO:0000313" key="2">
    <source>
        <dbReference type="EMBL" id="QVT78078.1"/>
    </source>
</evidence>